<dbReference type="Proteomes" id="UP001157161">
    <property type="component" value="Unassembled WGS sequence"/>
</dbReference>
<dbReference type="Pfam" id="PF01899">
    <property type="entry name" value="MNHE"/>
    <property type="match status" value="1"/>
</dbReference>
<gene>
    <name evidence="7" type="ORF">GCM10025875_29870</name>
</gene>
<evidence type="ECO:0000256" key="3">
    <source>
        <dbReference type="ARBA" id="ARBA00022475"/>
    </source>
</evidence>
<evidence type="ECO:0000313" key="8">
    <source>
        <dbReference type="Proteomes" id="UP001157161"/>
    </source>
</evidence>
<comment type="similarity">
    <text evidence="2">Belongs to the CPA3 antiporters (TC 2.A.63) subunit E family.</text>
</comment>
<reference evidence="7" key="2">
    <citation type="submission" date="2023-02" db="EMBL/GenBank/DDBJ databases">
        <authorList>
            <person name="Sun Q."/>
            <person name="Mori K."/>
        </authorList>
    </citation>
    <scope>NUCLEOTIDE SEQUENCE</scope>
    <source>
        <strain evidence="7">NBRC 112290</strain>
    </source>
</reference>
<keyword evidence="6" id="KW-0472">Membrane</keyword>
<keyword evidence="8" id="KW-1185">Reference proteome</keyword>
<keyword evidence="5" id="KW-1133">Transmembrane helix</keyword>
<dbReference type="PANTHER" id="PTHR34584:SF1">
    <property type="entry name" value="NA(+)_H(+) ANTIPORTER SUBUNIT E1"/>
    <property type="match status" value="1"/>
</dbReference>
<evidence type="ECO:0000256" key="4">
    <source>
        <dbReference type="ARBA" id="ARBA00022692"/>
    </source>
</evidence>
<dbReference type="RefSeq" id="WP_284251692.1">
    <property type="nucleotide sequence ID" value="NZ_BSUM01000001.1"/>
</dbReference>
<evidence type="ECO:0000256" key="2">
    <source>
        <dbReference type="ARBA" id="ARBA00006228"/>
    </source>
</evidence>
<dbReference type="GO" id="GO:0005886">
    <property type="term" value="C:plasma membrane"/>
    <property type="evidence" value="ECO:0007669"/>
    <property type="project" value="UniProtKB-SubCell"/>
</dbReference>
<dbReference type="PANTHER" id="PTHR34584">
    <property type="entry name" value="NA(+)/H(+) ANTIPORTER SUBUNIT E1"/>
    <property type="match status" value="1"/>
</dbReference>
<evidence type="ECO:0000256" key="1">
    <source>
        <dbReference type="ARBA" id="ARBA00004651"/>
    </source>
</evidence>
<accession>A0AA38CVI1</accession>
<organism evidence="7 8">
    <name type="scientific">Litorihabitans aurantiacus</name>
    <dbReference type="NCBI Taxonomy" id="1930061"/>
    <lineage>
        <taxon>Bacteria</taxon>
        <taxon>Bacillati</taxon>
        <taxon>Actinomycetota</taxon>
        <taxon>Actinomycetes</taxon>
        <taxon>Micrococcales</taxon>
        <taxon>Beutenbergiaceae</taxon>
        <taxon>Litorihabitans</taxon>
    </lineage>
</organism>
<dbReference type="InterPro" id="IPR002758">
    <property type="entry name" value="Cation_antiport_E"/>
</dbReference>
<evidence type="ECO:0000313" key="7">
    <source>
        <dbReference type="EMBL" id="GMA32995.1"/>
    </source>
</evidence>
<comment type="caution">
    <text evidence="7">The sequence shown here is derived from an EMBL/GenBank/DDBJ whole genome shotgun (WGS) entry which is preliminary data.</text>
</comment>
<evidence type="ECO:0008006" key="9">
    <source>
        <dbReference type="Google" id="ProtNLM"/>
    </source>
</evidence>
<name>A0AA38CVI1_9MICO</name>
<evidence type="ECO:0000256" key="5">
    <source>
        <dbReference type="ARBA" id="ARBA00022989"/>
    </source>
</evidence>
<comment type="subcellular location">
    <subcellularLocation>
        <location evidence="1">Cell membrane</location>
        <topology evidence="1">Multi-pass membrane protein</topology>
    </subcellularLocation>
</comment>
<keyword evidence="3" id="KW-1003">Cell membrane</keyword>
<dbReference type="GO" id="GO:0008324">
    <property type="term" value="F:monoatomic cation transmembrane transporter activity"/>
    <property type="evidence" value="ECO:0007669"/>
    <property type="project" value="InterPro"/>
</dbReference>
<proteinExistence type="inferred from homology"/>
<sequence>MSWISWPLRMVAFLAWFAWQVVVSNVAVLRDNLTPGQASTPGVARVVTRCRTDAELTGLAGLVTLTPGTLTLGTGPSTAEHPERVLYVHGMYHPDAASLAHEVATIEARFLRAWRREEDRA</sequence>
<dbReference type="AlphaFoldDB" id="A0AA38CVI1"/>
<reference evidence="7" key="1">
    <citation type="journal article" date="2014" name="Int. J. Syst. Evol. Microbiol.">
        <title>Complete genome sequence of Corynebacterium casei LMG S-19264T (=DSM 44701T), isolated from a smear-ripened cheese.</title>
        <authorList>
            <consortium name="US DOE Joint Genome Institute (JGI-PGF)"/>
            <person name="Walter F."/>
            <person name="Albersmeier A."/>
            <person name="Kalinowski J."/>
            <person name="Ruckert C."/>
        </authorList>
    </citation>
    <scope>NUCLEOTIDE SEQUENCE</scope>
    <source>
        <strain evidence="7">NBRC 112290</strain>
    </source>
</reference>
<keyword evidence="4" id="KW-0812">Transmembrane</keyword>
<protein>
    <recommendedName>
        <fullName evidence="9">Sodium:proton antiporter</fullName>
    </recommendedName>
</protein>
<dbReference type="EMBL" id="BSUM01000001">
    <property type="protein sequence ID" value="GMA32995.1"/>
    <property type="molecule type" value="Genomic_DNA"/>
</dbReference>
<evidence type="ECO:0000256" key="6">
    <source>
        <dbReference type="ARBA" id="ARBA00023136"/>
    </source>
</evidence>